<keyword evidence="4" id="KW-0539">Nucleus</keyword>
<dbReference type="EnsemblMetazoa" id="HelroT193195">
    <property type="protein sequence ID" value="HelroP193195"/>
    <property type="gene ID" value="HelroG193195"/>
</dbReference>
<feature type="region of interest" description="Disordered" evidence="5">
    <location>
        <begin position="327"/>
        <end position="358"/>
    </location>
</feature>
<evidence type="ECO:0000256" key="1">
    <source>
        <dbReference type="ARBA" id="ARBA00004123"/>
    </source>
</evidence>
<reference evidence="8" key="3">
    <citation type="submission" date="2015-06" db="UniProtKB">
        <authorList>
            <consortium name="EnsemblMetazoa"/>
        </authorList>
    </citation>
    <scope>IDENTIFICATION</scope>
</reference>
<dbReference type="OMA" id="MRIENNC"/>
<gene>
    <name evidence="8" type="primary">20212552</name>
    <name evidence="7" type="ORF">HELRODRAFT_193195</name>
</gene>
<dbReference type="PANTHER" id="PTHR13484">
    <property type="entry name" value="FIP1-LIKE 1 PROTEIN"/>
    <property type="match status" value="1"/>
</dbReference>
<evidence type="ECO:0000256" key="4">
    <source>
        <dbReference type="ARBA" id="ARBA00023242"/>
    </source>
</evidence>
<feature type="compositionally biased region" description="Basic and acidic residues" evidence="5">
    <location>
        <begin position="606"/>
        <end position="626"/>
    </location>
</feature>
<dbReference type="EMBL" id="KB097304">
    <property type="protein sequence ID" value="ESN97769.1"/>
    <property type="molecule type" value="Genomic_DNA"/>
</dbReference>
<name>T1FUQ6_HELRO</name>
<proteinExistence type="inferred from homology"/>
<feature type="compositionally biased region" description="Basic and acidic residues" evidence="5">
    <location>
        <begin position="50"/>
        <end position="59"/>
    </location>
</feature>
<dbReference type="EMBL" id="AMQM01006203">
    <property type="status" value="NOT_ANNOTATED_CDS"/>
    <property type="molecule type" value="Genomic_DNA"/>
</dbReference>
<dbReference type="Pfam" id="PF05182">
    <property type="entry name" value="Fip1"/>
    <property type="match status" value="1"/>
</dbReference>
<dbReference type="PANTHER" id="PTHR13484:SF0">
    <property type="entry name" value="PRE-MRNA 3'-END-PROCESSING FACTOR FIP1"/>
    <property type="match status" value="1"/>
</dbReference>
<dbReference type="GeneID" id="20212552"/>
<dbReference type="GO" id="GO:0006397">
    <property type="term" value="P:mRNA processing"/>
    <property type="evidence" value="ECO:0007669"/>
    <property type="project" value="UniProtKB-KW"/>
</dbReference>
<comment type="similarity">
    <text evidence="2">Belongs to the FIP1 family.</text>
</comment>
<dbReference type="AlphaFoldDB" id="T1FUQ6"/>
<dbReference type="eggNOG" id="KOG1049">
    <property type="taxonomic scope" value="Eukaryota"/>
</dbReference>
<feature type="compositionally biased region" description="Basic residues" evidence="5">
    <location>
        <begin position="627"/>
        <end position="638"/>
    </location>
</feature>
<comment type="subcellular location">
    <subcellularLocation>
        <location evidence="1">Nucleus</location>
    </subcellularLocation>
</comment>
<evidence type="ECO:0000313" key="8">
    <source>
        <dbReference type="EnsemblMetazoa" id="HelroP193195"/>
    </source>
</evidence>
<dbReference type="CTD" id="20212552"/>
<sequence length="712" mass="79368">MATTVSSHISNDLDADNEDSWLYGLDQDKTKGGQEEGILLSENKPTASNDLKKDPKCEVAEPELTNSDTLADLPMKENDDSSTTNNNTTTTNITTINSNDTSNHDVGGVAADADVADVSISKEQNGGSDDGINSEDDDEDDGVQVTIEDIKLQVFDPAIPFKGPYQRQGSQGMTNGPQMMAAGVVPSSSLSTKPMMMKGVDLDAVGTVNGVSVYEFDLESIKIEDKPWRKPGADLTDYFNYGFTEDTWMKYCERQRRMRIENNCKTGLFQSVETLSNITPIDASTYLGQTRKGQQLTNLVQQQQQLPPQQLPMKSSGVIDVIGGSVRDSRRPQQQPPQQPQQPLQQQSLQQQPTQQQDFVVAASQAGSAMMPQIMTVPPPMLTMPPPDFNLPPPTALPPPMAPPPHGMLAHPPILVAPPNFVHPPMAGQYVCNYEEVFVTRNELNNMDSADFYRPQMIGGPPPSSSTNHNLDRRGLVAFPERPTFRLDNPYAQPPPHHFQIPAGMPPPTHWKTPAGHMDGHMMNSRPQMSERNWARSSPRKRSHDSDISSSSSDESVKKLKEGTEPSEKDSRPPTEKTQPNSASSQIPPSSSASSRAESRHRSRDRSRLRDYDRDYDRRRAADYDRSRHHHHRHHYYRSSRDDDYDDRRKYSSRSRRDDSYEDSRHVVSRSSRHAHKKSRTHNKSESSDSSSDTGHGGNSRRKKSSDSGNDD</sequence>
<keyword evidence="9" id="KW-1185">Reference proteome</keyword>
<dbReference type="InterPro" id="IPR051187">
    <property type="entry name" value="Pre-mRNA_3'-end_processing_reg"/>
</dbReference>
<feature type="region of interest" description="Disordered" evidence="5">
    <location>
        <begin position="498"/>
        <end position="712"/>
    </location>
</feature>
<organism evidence="8 9">
    <name type="scientific">Helobdella robusta</name>
    <name type="common">Californian leech</name>
    <dbReference type="NCBI Taxonomy" id="6412"/>
    <lineage>
        <taxon>Eukaryota</taxon>
        <taxon>Metazoa</taxon>
        <taxon>Spiralia</taxon>
        <taxon>Lophotrochozoa</taxon>
        <taxon>Annelida</taxon>
        <taxon>Clitellata</taxon>
        <taxon>Hirudinea</taxon>
        <taxon>Rhynchobdellida</taxon>
        <taxon>Glossiphoniidae</taxon>
        <taxon>Helobdella</taxon>
    </lineage>
</organism>
<evidence type="ECO:0000313" key="7">
    <source>
        <dbReference type="EMBL" id="ESN97769.1"/>
    </source>
</evidence>
<dbReference type="KEGG" id="hro:HELRODRAFT_193195"/>
<reference evidence="7 9" key="2">
    <citation type="journal article" date="2013" name="Nature">
        <title>Insights into bilaterian evolution from three spiralian genomes.</title>
        <authorList>
            <person name="Simakov O."/>
            <person name="Marletaz F."/>
            <person name="Cho S.J."/>
            <person name="Edsinger-Gonzales E."/>
            <person name="Havlak P."/>
            <person name="Hellsten U."/>
            <person name="Kuo D.H."/>
            <person name="Larsson T."/>
            <person name="Lv J."/>
            <person name="Arendt D."/>
            <person name="Savage R."/>
            <person name="Osoegawa K."/>
            <person name="de Jong P."/>
            <person name="Grimwood J."/>
            <person name="Chapman J.A."/>
            <person name="Shapiro H."/>
            <person name="Aerts A."/>
            <person name="Otillar R.P."/>
            <person name="Terry A.Y."/>
            <person name="Boore J.L."/>
            <person name="Grigoriev I.V."/>
            <person name="Lindberg D.R."/>
            <person name="Seaver E.C."/>
            <person name="Weisblat D.A."/>
            <person name="Putnam N.H."/>
            <person name="Rokhsar D.S."/>
        </authorList>
    </citation>
    <scope>NUCLEOTIDE SEQUENCE</scope>
</reference>
<evidence type="ECO:0000256" key="3">
    <source>
        <dbReference type="ARBA" id="ARBA00022664"/>
    </source>
</evidence>
<feature type="compositionally biased region" description="Basic and acidic residues" evidence="5">
    <location>
        <begin position="639"/>
        <end position="666"/>
    </location>
</feature>
<evidence type="ECO:0000259" key="6">
    <source>
        <dbReference type="Pfam" id="PF05182"/>
    </source>
</evidence>
<evidence type="ECO:0000256" key="2">
    <source>
        <dbReference type="ARBA" id="ARBA00007459"/>
    </source>
</evidence>
<feature type="compositionally biased region" description="Low complexity" evidence="5">
    <location>
        <begin position="81"/>
        <end position="103"/>
    </location>
</feature>
<evidence type="ECO:0000256" key="5">
    <source>
        <dbReference type="SAM" id="MobiDB-lite"/>
    </source>
</evidence>
<accession>T1FUQ6</accession>
<keyword evidence="3" id="KW-0507">mRNA processing</keyword>
<feature type="compositionally biased region" description="Low complexity" evidence="5">
    <location>
        <begin position="341"/>
        <end position="357"/>
    </location>
</feature>
<dbReference type="InterPro" id="IPR007854">
    <property type="entry name" value="Fip1_dom"/>
</dbReference>
<feature type="region of interest" description="Disordered" evidence="5">
    <location>
        <begin position="121"/>
        <end position="140"/>
    </location>
</feature>
<dbReference type="InParanoid" id="T1FUQ6"/>
<dbReference type="Proteomes" id="UP000015101">
    <property type="component" value="Unassembled WGS sequence"/>
</dbReference>
<feature type="domain" description="Pre-mRNA polyadenylation factor Fip1" evidence="6">
    <location>
        <begin position="216"/>
        <end position="259"/>
    </location>
</feature>
<reference evidence="9" key="1">
    <citation type="submission" date="2012-12" db="EMBL/GenBank/DDBJ databases">
        <authorList>
            <person name="Hellsten U."/>
            <person name="Grimwood J."/>
            <person name="Chapman J.A."/>
            <person name="Shapiro H."/>
            <person name="Aerts A."/>
            <person name="Otillar R.P."/>
            <person name="Terry A.Y."/>
            <person name="Boore J.L."/>
            <person name="Simakov O."/>
            <person name="Marletaz F."/>
            <person name="Cho S.-J."/>
            <person name="Edsinger-Gonzales E."/>
            <person name="Havlak P."/>
            <person name="Kuo D.-H."/>
            <person name="Larsson T."/>
            <person name="Lv J."/>
            <person name="Arendt D."/>
            <person name="Savage R."/>
            <person name="Osoegawa K."/>
            <person name="de Jong P."/>
            <person name="Lindberg D.R."/>
            <person name="Seaver E.C."/>
            <person name="Weisblat D.A."/>
            <person name="Putnam N.H."/>
            <person name="Grigoriev I.V."/>
            <person name="Rokhsar D.S."/>
        </authorList>
    </citation>
    <scope>NUCLEOTIDE SEQUENCE</scope>
</reference>
<feature type="compositionally biased region" description="Polar residues" evidence="5">
    <location>
        <begin position="576"/>
        <end position="589"/>
    </location>
</feature>
<dbReference type="OrthoDB" id="1917198at2759"/>
<dbReference type="STRING" id="6412.T1FUQ6"/>
<feature type="compositionally biased region" description="Basic residues" evidence="5">
    <location>
        <begin position="667"/>
        <end position="682"/>
    </location>
</feature>
<evidence type="ECO:0000313" key="9">
    <source>
        <dbReference type="Proteomes" id="UP000015101"/>
    </source>
</evidence>
<dbReference type="HOGENOM" id="CLU_387949_0_0_1"/>
<feature type="compositionally biased region" description="Polar residues" evidence="5">
    <location>
        <begin position="1"/>
        <end position="10"/>
    </location>
</feature>
<feature type="region of interest" description="Disordered" evidence="5">
    <location>
        <begin position="1"/>
        <end position="103"/>
    </location>
</feature>
<dbReference type="RefSeq" id="XP_009024225.1">
    <property type="nucleotide sequence ID" value="XM_009025977.1"/>
</dbReference>
<protein>
    <recommendedName>
        <fullName evidence="6">Pre-mRNA polyadenylation factor Fip1 domain-containing protein</fullName>
    </recommendedName>
</protein>
<feature type="compositionally biased region" description="Basic and acidic residues" evidence="5">
    <location>
        <begin position="555"/>
        <end position="575"/>
    </location>
</feature>
<dbReference type="GO" id="GO:0005847">
    <property type="term" value="C:mRNA cleavage and polyadenylation specificity factor complex"/>
    <property type="evidence" value="ECO:0000318"/>
    <property type="project" value="GO_Central"/>
</dbReference>
<dbReference type="EMBL" id="AMQM01006202">
    <property type="status" value="NOT_ANNOTATED_CDS"/>
    <property type="molecule type" value="Genomic_DNA"/>
</dbReference>